<dbReference type="PROSITE" id="PS51257">
    <property type="entry name" value="PROKAR_LIPOPROTEIN"/>
    <property type="match status" value="1"/>
</dbReference>
<keyword evidence="2" id="KW-1185">Reference proteome</keyword>
<sequence length="121" mass="14318">MKKIIFDMNPLGSFSLSCRGYVEYFKKKYNKNIYIYSRYEDGTYIRIDNLDNERELKNRVITFKNLGKTVLEIPFDDNIRVSLIDESYEEDEILKSIVEKLGDNASWKNSNLKIVEVEESL</sequence>
<accession>A0A1M5UXA1</accession>
<organism evidence="1 2">
    <name type="scientific">Anaerosphaera aminiphila DSM 21120</name>
    <dbReference type="NCBI Taxonomy" id="1120995"/>
    <lineage>
        <taxon>Bacteria</taxon>
        <taxon>Bacillati</taxon>
        <taxon>Bacillota</taxon>
        <taxon>Tissierellia</taxon>
        <taxon>Tissierellales</taxon>
        <taxon>Peptoniphilaceae</taxon>
        <taxon>Anaerosphaera</taxon>
    </lineage>
</organism>
<name>A0A1M5UXA1_9FIRM</name>
<reference evidence="1 2" key="1">
    <citation type="submission" date="2016-11" db="EMBL/GenBank/DDBJ databases">
        <authorList>
            <person name="Jaros S."/>
            <person name="Januszkiewicz K."/>
            <person name="Wedrychowicz H."/>
        </authorList>
    </citation>
    <scope>NUCLEOTIDE SEQUENCE [LARGE SCALE GENOMIC DNA]</scope>
    <source>
        <strain evidence="1 2">DSM 21120</strain>
    </source>
</reference>
<dbReference type="RefSeq" id="WP_073185712.1">
    <property type="nucleotide sequence ID" value="NZ_FQXI01000022.1"/>
</dbReference>
<gene>
    <name evidence="1" type="ORF">SAMN02745245_01909</name>
</gene>
<dbReference type="OrthoDB" id="1697218at2"/>
<dbReference type="EMBL" id="FQXI01000022">
    <property type="protein sequence ID" value="SHH67526.1"/>
    <property type="molecule type" value="Genomic_DNA"/>
</dbReference>
<dbReference type="STRING" id="1120995.SAMN02745245_01909"/>
<evidence type="ECO:0000313" key="1">
    <source>
        <dbReference type="EMBL" id="SHH67526.1"/>
    </source>
</evidence>
<protein>
    <submittedName>
        <fullName evidence="1">Uncharacterized protein</fullName>
    </submittedName>
</protein>
<evidence type="ECO:0000313" key="2">
    <source>
        <dbReference type="Proteomes" id="UP000184032"/>
    </source>
</evidence>
<proteinExistence type="predicted"/>
<dbReference type="AlphaFoldDB" id="A0A1M5UXA1"/>
<dbReference type="Proteomes" id="UP000184032">
    <property type="component" value="Unassembled WGS sequence"/>
</dbReference>